<reference evidence="1 2" key="1">
    <citation type="submission" date="2014-09" db="EMBL/GenBank/DDBJ databases">
        <authorList>
            <person name="Ellenberger Sabrina"/>
        </authorList>
    </citation>
    <scope>NUCLEOTIDE SEQUENCE [LARGE SCALE GENOMIC DNA]</scope>
    <source>
        <strain evidence="1 2">CBS 412.66</strain>
    </source>
</reference>
<evidence type="ECO:0000313" key="2">
    <source>
        <dbReference type="Proteomes" id="UP000054107"/>
    </source>
</evidence>
<gene>
    <name evidence="1" type="primary">PARPA_03549.1 scaffold 8343</name>
</gene>
<dbReference type="EMBL" id="LN722805">
    <property type="protein sequence ID" value="CEP09952.1"/>
    <property type="molecule type" value="Genomic_DNA"/>
</dbReference>
<proteinExistence type="predicted"/>
<dbReference type="STRING" id="35722.A0A0B7MXX0"/>
<name>A0A0B7MXX0_9FUNG</name>
<dbReference type="AlphaFoldDB" id="A0A0B7MXX0"/>
<organism evidence="1 2">
    <name type="scientific">Parasitella parasitica</name>
    <dbReference type="NCBI Taxonomy" id="35722"/>
    <lineage>
        <taxon>Eukaryota</taxon>
        <taxon>Fungi</taxon>
        <taxon>Fungi incertae sedis</taxon>
        <taxon>Mucoromycota</taxon>
        <taxon>Mucoromycotina</taxon>
        <taxon>Mucoromycetes</taxon>
        <taxon>Mucorales</taxon>
        <taxon>Mucorineae</taxon>
        <taxon>Mucoraceae</taxon>
        <taxon>Parasitella</taxon>
    </lineage>
</organism>
<sequence length="110" mass="12774">MTHIERCQVLRWLPGGIYPRPCIYHPLEKFTRKYAIECLHIHSRLQMPISVEDPLSYVLNHLPVRKPRNPPETLAEVCRAMPEMDHLYHEQIPPPAPPDPGVSLVNRLLV</sequence>
<evidence type="ECO:0000313" key="1">
    <source>
        <dbReference type="EMBL" id="CEP09952.1"/>
    </source>
</evidence>
<dbReference type="Proteomes" id="UP000054107">
    <property type="component" value="Unassembled WGS sequence"/>
</dbReference>
<accession>A0A0B7MXX0</accession>
<keyword evidence="2" id="KW-1185">Reference proteome</keyword>
<protein>
    <submittedName>
        <fullName evidence="1">Uncharacterized protein</fullName>
    </submittedName>
</protein>
<dbReference type="OrthoDB" id="2277247at2759"/>